<name>A0A436ZV49_ARTFL</name>
<evidence type="ECO:0000313" key="2">
    <source>
        <dbReference type="EMBL" id="RVD82635.1"/>
    </source>
</evidence>
<evidence type="ECO:0000313" key="3">
    <source>
        <dbReference type="Proteomes" id="UP000283090"/>
    </source>
</evidence>
<reference evidence="2 3" key="1">
    <citation type="submission" date="2019-01" db="EMBL/GenBank/DDBJ databases">
        <title>Intercellular communication is required for trap formation in the nematode-trapping fungus Duddingtonia flagrans.</title>
        <authorList>
            <person name="Youssar L."/>
            <person name="Wernet V."/>
            <person name="Hensel N."/>
            <person name="Hildebrandt H.-G."/>
            <person name="Fischer R."/>
        </authorList>
    </citation>
    <scope>NUCLEOTIDE SEQUENCE [LARGE SCALE GENOMIC DNA]</scope>
    <source>
        <strain evidence="2 3">CBS H-5679</strain>
    </source>
</reference>
<dbReference type="AlphaFoldDB" id="A0A436ZV49"/>
<accession>A0A436ZV49</accession>
<dbReference type="VEuPathDB" id="FungiDB:DFL_007053"/>
<dbReference type="GeneID" id="93589364"/>
<dbReference type="OrthoDB" id="5412654at2759"/>
<dbReference type="RefSeq" id="XP_067488179.1">
    <property type="nucleotide sequence ID" value="XM_067636577.1"/>
</dbReference>
<evidence type="ECO:0000256" key="1">
    <source>
        <dbReference type="SAM" id="MobiDB-lite"/>
    </source>
</evidence>
<comment type="caution">
    <text evidence="2">The sequence shown here is derived from an EMBL/GenBank/DDBJ whole genome shotgun (WGS) entry which is preliminary data.</text>
</comment>
<dbReference type="Proteomes" id="UP000283090">
    <property type="component" value="Unassembled WGS sequence"/>
</dbReference>
<proteinExistence type="predicted"/>
<feature type="region of interest" description="Disordered" evidence="1">
    <location>
        <begin position="194"/>
        <end position="215"/>
    </location>
</feature>
<keyword evidence="3" id="KW-1185">Reference proteome</keyword>
<dbReference type="EMBL" id="SAEB01000009">
    <property type="protein sequence ID" value="RVD82635.1"/>
    <property type="molecule type" value="Genomic_DNA"/>
</dbReference>
<protein>
    <submittedName>
        <fullName evidence="2">Uncharacterized protein</fullName>
    </submittedName>
</protein>
<sequence>MNKPGVKKTEAQIPEIMMQSPSPVRLMTNNAFLTVPSSSHYAFRSRSPAPVQPQLPQMHGEAKVKVSRPLIRAQTKKMQEGIIQNFCDRVHALEEAVGTKTAEAEKLRVQLRDITNLAKGAQNSVQKAVGQNKLVQESLSQLGDALRKIEKLKVTLGDEVVADIQSPAENLPSGPDTKVESEGLPTPVIVRSEHSSVASTPAETVPPSQSTAPDDVADLFDFHANDGAIAKVSPETNEPAAEIPPRVSDPFVYDDAAVEEIYADQSQEGVQLLHGDVSNQTAVPIKPAVVAQRPVSPPPRQSAEVPVVAPFQKLAELVTSGLRVNAASIKSPGPPATSGASSTDPAMYAVRFTTLPPDFNHSGNFPDVQNMFYEEGQLCDRASYASERVPVLRLQNIPKTISVANVLGNLAGGPLYRISTTKGGPDDTFKHVRITFVHLHHANAFLEFARKNNGIYIKFCPHRIQVIQDSREKPNVISYTTFRKMMTENVTRMVYVDGFQKDFWTTRKLRDLIVVAVDKLRVEDPDKYQFKEPICDKVDIITAVMGNSKERGVEALIGLRSIGWAILVRAALHGLQHPEGFYKERVEGELGPSINPGDPAKIPTLRSFWVPDTVDKPLDKMVKKTSGDI</sequence>
<gene>
    <name evidence="2" type="ORF">DFL_007053</name>
</gene>
<organism evidence="2 3">
    <name type="scientific">Arthrobotrys flagrans</name>
    <name type="common">Nematode-trapping fungus</name>
    <name type="synonym">Trichothecium flagrans</name>
    <dbReference type="NCBI Taxonomy" id="97331"/>
    <lineage>
        <taxon>Eukaryota</taxon>
        <taxon>Fungi</taxon>
        <taxon>Dikarya</taxon>
        <taxon>Ascomycota</taxon>
        <taxon>Pezizomycotina</taxon>
        <taxon>Orbiliomycetes</taxon>
        <taxon>Orbiliales</taxon>
        <taxon>Orbiliaceae</taxon>
        <taxon>Arthrobotrys</taxon>
    </lineage>
</organism>
<feature type="compositionally biased region" description="Polar residues" evidence="1">
    <location>
        <begin position="195"/>
        <end position="212"/>
    </location>
</feature>